<dbReference type="Proteomes" id="UP000789595">
    <property type="component" value="Unassembled WGS sequence"/>
</dbReference>
<sequence>MYAARQKEEDDDDDEAHADAAVLAQLDADAAELKLARARERAETPDLAAEDRVCWAAIATAAHIAVLQWLVAGGDAAKFAALARPLAFFATGALLASLLRPALAPPLRLPGLRGGFGDTIWSSSYIEESDVQPQPSLATLAARKRVLLRQRSRIHQSRTAVPGASVPRATKEGAPRSWEPSEASGFQLRGALYLVDKKKYASGPALYEPFGLDILRCQARVFDLPGRAILPPPTTEEKALPGWCPRILTQTMYFPGTPPPLVGPNRDTGDGPPGWQVVCWWRASPLLCELLQKPKTEWPPHLKLWREYVEGAETASVLNGSLKGVGSVANIHQENIGLPRLLHQFNAKPVLMAAAAPPWGGDRQGVVHVSRNEDYLEFGLDVGADFAATSNHALFRLLPKLPRLVMDIAWIVEGRAPESLPENVLAAMRLNHLDFEAQAWGVEDWLRGPGGFSSGESP</sequence>
<dbReference type="PANTHER" id="PTHR31558">
    <property type="entry name" value="CW14 PROTEIN"/>
    <property type="match status" value="1"/>
</dbReference>
<accession>A0A8J2SWK0</accession>
<protein>
    <recommendedName>
        <fullName evidence="2">Protein ENHANCED DISEASE RESISTANCE 2 C-terminal domain-containing protein</fullName>
    </recommendedName>
</protein>
<keyword evidence="4" id="KW-1185">Reference proteome</keyword>
<dbReference type="PANTHER" id="PTHR31558:SF3">
    <property type="entry name" value="CW14 PROTEIN"/>
    <property type="match status" value="1"/>
</dbReference>
<proteinExistence type="predicted"/>
<organism evidence="3 4">
    <name type="scientific">Pelagomonas calceolata</name>
    <dbReference type="NCBI Taxonomy" id="35677"/>
    <lineage>
        <taxon>Eukaryota</taxon>
        <taxon>Sar</taxon>
        <taxon>Stramenopiles</taxon>
        <taxon>Ochrophyta</taxon>
        <taxon>Pelagophyceae</taxon>
        <taxon>Pelagomonadales</taxon>
        <taxon>Pelagomonadaceae</taxon>
        <taxon>Pelagomonas</taxon>
    </lineage>
</organism>
<reference evidence="3" key="1">
    <citation type="submission" date="2021-11" db="EMBL/GenBank/DDBJ databases">
        <authorList>
            <consortium name="Genoscope - CEA"/>
            <person name="William W."/>
        </authorList>
    </citation>
    <scope>NUCLEOTIDE SEQUENCE</scope>
</reference>
<dbReference type="Pfam" id="PF07059">
    <property type="entry name" value="EDR2_C"/>
    <property type="match status" value="1"/>
</dbReference>
<evidence type="ECO:0000313" key="3">
    <source>
        <dbReference type="EMBL" id="CAH0377866.1"/>
    </source>
</evidence>
<name>A0A8J2SWK0_9STRA</name>
<feature type="domain" description="Protein ENHANCED DISEASE RESISTANCE 2 C-terminal" evidence="2">
    <location>
        <begin position="178"/>
        <end position="434"/>
    </location>
</feature>
<feature type="region of interest" description="Disordered" evidence="1">
    <location>
        <begin position="154"/>
        <end position="181"/>
    </location>
</feature>
<comment type="caution">
    <text evidence="3">The sequence shown here is derived from an EMBL/GenBank/DDBJ whole genome shotgun (WGS) entry which is preliminary data.</text>
</comment>
<dbReference type="AlphaFoldDB" id="A0A8J2SWK0"/>
<dbReference type="EMBL" id="CAKKNE010000005">
    <property type="protein sequence ID" value="CAH0377866.1"/>
    <property type="molecule type" value="Genomic_DNA"/>
</dbReference>
<evidence type="ECO:0000313" key="4">
    <source>
        <dbReference type="Proteomes" id="UP000789595"/>
    </source>
</evidence>
<evidence type="ECO:0000259" key="2">
    <source>
        <dbReference type="Pfam" id="PF07059"/>
    </source>
</evidence>
<dbReference type="InterPro" id="IPR009769">
    <property type="entry name" value="EDR2_C"/>
</dbReference>
<evidence type="ECO:0000256" key="1">
    <source>
        <dbReference type="SAM" id="MobiDB-lite"/>
    </source>
</evidence>
<dbReference type="OrthoDB" id="9970435at2759"/>
<gene>
    <name evidence="3" type="ORF">PECAL_5P23860</name>
</gene>